<dbReference type="Gene3D" id="1.10.10.60">
    <property type="entry name" value="Homeodomain-like"/>
    <property type="match status" value="2"/>
</dbReference>
<dbReference type="EMBL" id="BMYZ01000001">
    <property type="protein sequence ID" value="GGY63332.1"/>
    <property type="molecule type" value="Genomic_DNA"/>
</dbReference>
<dbReference type="Pfam" id="PF12833">
    <property type="entry name" value="HTH_18"/>
    <property type="match status" value="1"/>
</dbReference>
<dbReference type="SUPFAM" id="SSF46689">
    <property type="entry name" value="Homeodomain-like"/>
    <property type="match status" value="1"/>
</dbReference>
<evidence type="ECO:0000256" key="1">
    <source>
        <dbReference type="ARBA" id="ARBA00023015"/>
    </source>
</evidence>
<evidence type="ECO:0000259" key="5">
    <source>
        <dbReference type="PROSITE" id="PS01124"/>
    </source>
</evidence>
<comment type="caution">
    <text evidence="6">The sequence shown here is derived from an EMBL/GenBank/DDBJ whole genome shotgun (WGS) entry which is preliminary data.</text>
</comment>
<evidence type="ECO:0000313" key="6">
    <source>
        <dbReference type="EMBL" id="GGY63332.1"/>
    </source>
</evidence>
<dbReference type="PANTHER" id="PTHR43280">
    <property type="entry name" value="ARAC-FAMILY TRANSCRIPTIONAL REGULATOR"/>
    <property type="match status" value="1"/>
</dbReference>
<dbReference type="InterPro" id="IPR020449">
    <property type="entry name" value="Tscrpt_reg_AraC-type_HTH"/>
</dbReference>
<gene>
    <name evidence="6" type="ORF">GCM10011613_03790</name>
</gene>
<keyword evidence="4" id="KW-0812">Transmembrane</keyword>
<sequence length="365" mass="42054">MTQTHIELIKVWFIFSFSLGCWTCLNLLISRRGDRQVKNTILIFIILLLAPPLNAYLGLVNSQPTHWIATLAHKLTWCYGPIMVALIRHILLRPIGRLSYLLQALPFALFFMHDLLHLKIISLPVMVTLLFVHIFSYLGYAIYLLKAERLRLLKLTTQFKNTSYYWLIYLVGSLSFIMLVDVGVFTSLLRGQFPSFTALAAIASLVAIFVNTIALFSLYQPDVFFHEIKPQEEPKPETKPHLRSIELSPEAARQLDEQLQELVKNHKPHLDEDISLPKLASLLGVTSHQLSELLNIHKNTSFYDFLNDLRYQESLNFLATNENELTIADIAYRSGFNNRNSFYKVFKEKTGLTPSQYKKYQTTSN</sequence>
<feature type="transmembrane region" description="Helical" evidence="4">
    <location>
        <begin position="122"/>
        <end position="145"/>
    </location>
</feature>
<feature type="domain" description="HTH araC/xylS-type" evidence="5">
    <location>
        <begin position="260"/>
        <end position="360"/>
    </location>
</feature>
<keyword evidence="7" id="KW-1185">Reference proteome</keyword>
<keyword evidence="3" id="KW-0804">Transcription</keyword>
<feature type="transmembrane region" description="Helical" evidence="4">
    <location>
        <begin position="41"/>
        <end position="59"/>
    </location>
</feature>
<evidence type="ECO:0000256" key="2">
    <source>
        <dbReference type="ARBA" id="ARBA00023125"/>
    </source>
</evidence>
<dbReference type="InterPro" id="IPR018060">
    <property type="entry name" value="HTH_AraC"/>
</dbReference>
<dbReference type="PROSITE" id="PS01124">
    <property type="entry name" value="HTH_ARAC_FAMILY_2"/>
    <property type="match status" value="1"/>
</dbReference>
<feature type="transmembrane region" description="Helical" evidence="4">
    <location>
        <begin position="12"/>
        <end position="29"/>
    </location>
</feature>
<dbReference type="PANTHER" id="PTHR43280:SF2">
    <property type="entry name" value="HTH-TYPE TRANSCRIPTIONAL REGULATOR EXSA"/>
    <property type="match status" value="1"/>
</dbReference>
<proteinExistence type="predicted"/>
<accession>A0ABQ3AQD6</accession>
<evidence type="ECO:0000256" key="4">
    <source>
        <dbReference type="SAM" id="Phobius"/>
    </source>
</evidence>
<dbReference type="RefSeq" id="WP_189415565.1">
    <property type="nucleotide sequence ID" value="NZ_BMYZ01000001.1"/>
</dbReference>
<feature type="transmembrane region" description="Helical" evidence="4">
    <location>
        <begin position="98"/>
        <end position="116"/>
    </location>
</feature>
<feature type="transmembrane region" description="Helical" evidence="4">
    <location>
        <begin position="166"/>
        <end position="189"/>
    </location>
</feature>
<evidence type="ECO:0000256" key="3">
    <source>
        <dbReference type="ARBA" id="ARBA00023163"/>
    </source>
</evidence>
<keyword evidence="4" id="KW-0472">Membrane</keyword>
<keyword evidence="2" id="KW-0238">DNA-binding</keyword>
<evidence type="ECO:0000313" key="7">
    <source>
        <dbReference type="Proteomes" id="UP000619761"/>
    </source>
</evidence>
<dbReference type="SMART" id="SM00342">
    <property type="entry name" value="HTH_ARAC"/>
    <property type="match status" value="1"/>
</dbReference>
<reference evidence="7" key="1">
    <citation type="journal article" date="2019" name="Int. J. Syst. Evol. Microbiol.">
        <title>The Global Catalogue of Microorganisms (GCM) 10K type strain sequencing project: providing services to taxonomists for standard genome sequencing and annotation.</title>
        <authorList>
            <consortium name="The Broad Institute Genomics Platform"/>
            <consortium name="The Broad Institute Genome Sequencing Center for Infectious Disease"/>
            <person name="Wu L."/>
            <person name="Ma J."/>
        </authorList>
    </citation>
    <scope>NUCLEOTIDE SEQUENCE [LARGE SCALE GENOMIC DNA]</scope>
    <source>
        <strain evidence="7">KCTC 32239</strain>
    </source>
</reference>
<dbReference type="InterPro" id="IPR009057">
    <property type="entry name" value="Homeodomain-like_sf"/>
</dbReference>
<keyword evidence="4" id="KW-1133">Transmembrane helix</keyword>
<organism evidence="6 7">
    <name type="scientific">Cellvibrio zantedeschiae</name>
    <dbReference type="NCBI Taxonomy" id="1237077"/>
    <lineage>
        <taxon>Bacteria</taxon>
        <taxon>Pseudomonadati</taxon>
        <taxon>Pseudomonadota</taxon>
        <taxon>Gammaproteobacteria</taxon>
        <taxon>Cellvibrionales</taxon>
        <taxon>Cellvibrionaceae</taxon>
        <taxon>Cellvibrio</taxon>
    </lineage>
</organism>
<feature type="transmembrane region" description="Helical" evidence="4">
    <location>
        <begin position="195"/>
        <end position="219"/>
    </location>
</feature>
<protein>
    <recommendedName>
        <fullName evidence="5">HTH araC/xylS-type domain-containing protein</fullName>
    </recommendedName>
</protein>
<name>A0ABQ3AQD6_9GAMM</name>
<dbReference type="PRINTS" id="PR00032">
    <property type="entry name" value="HTHARAC"/>
</dbReference>
<keyword evidence="1" id="KW-0805">Transcription regulation</keyword>
<dbReference type="Proteomes" id="UP000619761">
    <property type="component" value="Unassembled WGS sequence"/>
</dbReference>
<feature type="transmembrane region" description="Helical" evidence="4">
    <location>
        <begin position="71"/>
        <end position="91"/>
    </location>
</feature>